<name>A0ABV2A4S8_9ACTN</name>
<sequence>MDTRLIHSRIAQCGATVREIADLMGIHPHHLDADAFRRLPELPTRVLVDLASRLDLHPADLVPDLEPVLGHHRQNTDPDQEVAAPDHDARLVLVALAHAGAPLHTHALCRALDWPQHRLQAALGHLQDHPELAGPLALRRTGPHTFSLGARMDVLTAAQRAALDGADGQAGPIGAEEAAVLAAMLGLGPAPQGAAWKAGAGGLAAAGLADYTAEDEFVVDPAVRFSLLPEHPPSAGDEAEGEH</sequence>
<evidence type="ECO:0000313" key="2">
    <source>
        <dbReference type="Proteomes" id="UP001432401"/>
    </source>
</evidence>
<evidence type="ECO:0000313" key="1">
    <source>
        <dbReference type="EMBL" id="MES0838375.1"/>
    </source>
</evidence>
<comment type="caution">
    <text evidence="1">The sequence shown here is derived from an EMBL/GenBank/DDBJ whole genome shotgun (WGS) entry which is preliminary data.</text>
</comment>
<gene>
    <name evidence="1" type="ORF">ABUK86_31735</name>
</gene>
<dbReference type="Proteomes" id="UP001432401">
    <property type="component" value="Unassembled WGS sequence"/>
</dbReference>
<evidence type="ECO:0008006" key="3">
    <source>
        <dbReference type="Google" id="ProtNLM"/>
    </source>
</evidence>
<dbReference type="EMBL" id="JBEQNB010000028">
    <property type="protein sequence ID" value="MES0838375.1"/>
    <property type="molecule type" value="Genomic_DNA"/>
</dbReference>
<keyword evidence="2" id="KW-1185">Reference proteome</keyword>
<accession>A0ABV2A4S8</accession>
<proteinExistence type="predicted"/>
<dbReference type="RefSeq" id="WP_352987202.1">
    <property type="nucleotide sequence ID" value="NZ_JBEQNA010000024.1"/>
</dbReference>
<organism evidence="1 2">
    <name type="scientific">Nocardiopsis tropica</name>
    <dbReference type="NCBI Taxonomy" id="109330"/>
    <lineage>
        <taxon>Bacteria</taxon>
        <taxon>Bacillati</taxon>
        <taxon>Actinomycetota</taxon>
        <taxon>Actinomycetes</taxon>
        <taxon>Streptosporangiales</taxon>
        <taxon>Nocardiopsidaceae</taxon>
        <taxon>Nocardiopsis</taxon>
    </lineage>
</organism>
<protein>
    <recommendedName>
        <fullName evidence="3">HTH cro/C1-type domain-containing protein</fullName>
    </recommendedName>
</protein>
<reference evidence="1 2" key="1">
    <citation type="submission" date="2024-06" db="EMBL/GenBank/DDBJ databases">
        <authorList>
            <person name="Bataeva Y.V."/>
            <person name="Grigorian L.N."/>
            <person name="Solomentsev V.I."/>
        </authorList>
    </citation>
    <scope>NUCLEOTIDE SEQUENCE [LARGE SCALE GENOMIC DNA]</scope>
    <source>
        <strain evidence="2">SCPM-O-B-12605 (RCAM04882)</strain>
    </source>
</reference>